<name>A0AA90H484_9ACTN</name>
<dbReference type="EMBL" id="JABXJJ020000024">
    <property type="protein sequence ID" value="MDI5971676.1"/>
    <property type="molecule type" value="Genomic_DNA"/>
</dbReference>
<evidence type="ECO:0000256" key="2">
    <source>
        <dbReference type="SAM" id="MobiDB-lite"/>
    </source>
</evidence>
<dbReference type="Pfam" id="PF13424">
    <property type="entry name" value="TPR_12"/>
    <property type="match status" value="1"/>
</dbReference>
<dbReference type="PRINTS" id="PR00364">
    <property type="entry name" value="DISEASERSIST"/>
</dbReference>
<feature type="compositionally biased region" description="Gly residues" evidence="2">
    <location>
        <begin position="801"/>
        <end position="811"/>
    </location>
</feature>
<comment type="caution">
    <text evidence="3">The sequence shown here is derived from an EMBL/GenBank/DDBJ whole genome shotgun (WGS) entry which is preliminary data.</text>
</comment>
<dbReference type="AlphaFoldDB" id="A0AA90H484"/>
<feature type="compositionally biased region" description="Low complexity" evidence="2">
    <location>
        <begin position="782"/>
        <end position="800"/>
    </location>
</feature>
<sequence>MAELRADIDRPGLDALGGRPAATCRVLLVAGRPGSGRTALAARLVRSLAGRYPDGVLYARLTDHHGEPVPSDRAAAVLLAAAPGLLPASGAYREDPAAALRAALTGRRAVLLLDDATGADQVLPLLPAGPGCLVVATAAGPLSGVPDVRPCTLGGLEPEAGVDLLSAVIGEIRVTVDPTAARTLTETCAGNPAALRMVGGWLAARPGKAVTDAVRALRELSGPPPHAAHPSPAGPHAAGPGAAGPHGHHAAGAGGSAASAAGTRHACAGGSYPAASPFDGPYPVPAAAGGSAAGQSGVPAPHVPADAAPPGSSACAAGPASAVPSPAAPGGQSAARGHPVLGVPRASVPLTGDAPGGGVRWMPSAVPAPAPAEPPSGPAMRAFHLVYGTFPAATARMLRLLALAPGGLADAHVASALAGTTPEVARETLFDLAAHGLVRPDVDGYRLPGWLAPHLASLVRTGERPEEVRLARARMLERTVRLVQSCRAMAGDEEEGARRAEDLPRAVRFASRHDAEVWLAARRPQLLDAAAIAADDGELDTLARRLITALVRALDAYDDGTAQETGPAMYTLHSLLLRIAERRGLPRDRAAALINLADLDMAADRVKEAVGRYRTALDAARTADDPTTTGRALEALGGAYLRLGDPERSADWFGRALALRQTRGELAEVAAVHGRLGELYRDHRRFTAGLREWRAAAAVHRRLRDTAGYAAALGEAARTQLMAGRPEEALRGGHEALHWARQAADARVEGLVLLVMADTLDRLGDPAGARLQRDAAAVLLVGPRPGRGPAAPEGRAPRGGTARGAGGRGTG</sequence>
<evidence type="ECO:0000313" key="3">
    <source>
        <dbReference type="EMBL" id="MDI5971676.1"/>
    </source>
</evidence>
<dbReference type="SUPFAM" id="SSF48452">
    <property type="entry name" value="TPR-like"/>
    <property type="match status" value="1"/>
</dbReference>
<protein>
    <submittedName>
        <fullName evidence="3">Tetratricopeptide repeat protein</fullName>
    </submittedName>
</protein>
<dbReference type="GO" id="GO:0043531">
    <property type="term" value="F:ADP binding"/>
    <property type="evidence" value="ECO:0007669"/>
    <property type="project" value="InterPro"/>
</dbReference>
<dbReference type="Gene3D" id="3.40.50.300">
    <property type="entry name" value="P-loop containing nucleotide triphosphate hydrolases"/>
    <property type="match status" value="1"/>
</dbReference>
<gene>
    <name evidence="3" type="ORF">POF50_020460</name>
</gene>
<dbReference type="PROSITE" id="PS50005">
    <property type="entry name" value="TPR"/>
    <property type="match status" value="1"/>
</dbReference>
<dbReference type="InterPro" id="IPR011990">
    <property type="entry name" value="TPR-like_helical_dom_sf"/>
</dbReference>
<dbReference type="PANTHER" id="PTHR47691">
    <property type="entry name" value="REGULATOR-RELATED"/>
    <property type="match status" value="1"/>
</dbReference>
<organism evidence="3">
    <name type="scientific">Streptantibioticus silvisoli</name>
    <dbReference type="NCBI Taxonomy" id="2705255"/>
    <lineage>
        <taxon>Bacteria</taxon>
        <taxon>Bacillati</taxon>
        <taxon>Actinomycetota</taxon>
        <taxon>Actinomycetes</taxon>
        <taxon>Kitasatosporales</taxon>
        <taxon>Streptomycetaceae</taxon>
        <taxon>Streptantibioticus</taxon>
    </lineage>
</organism>
<feature type="region of interest" description="Disordered" evidence="2">
    <location>
        <begin position="288"/>
        <end position="355"/>
    </location>
</feature>
<dbReference type="InterPro" id="IPR019734">
    <property type="entry name" value="TPR_rpt"/>
</dbReference>
<dbReference type="Gene3D" id="1.25.40.10">
    <property type="entry name" value="Tetratricopeptide repeat domain"/>
    <property type="match status" value="1"/>
</dbReference>
<dbReference type="PANTHER" id="PTHR47691:SF3">
    <property type="entry name" value="HTH-TYPE TRANSCRIPTIONAL REGULATOR RV0890C-RELATED"/>
    <property type="match status" value="1"/>
</dbReference>
<feature type="region of interest" description="Disordered" evidence="2">
    <location>
        <begin position="220"/>
        <end position="265"/>
    </location>
</feature>
<feature type="repeat" description="TPR" evidence="1">
    <location>
        <begin position="630"/>
        <end position="663"/>
    </location>
</feature>
<reference evidence="3" key="1">
    <citation type="submission" date="2023-05" db="EMBL/GenBank/DDBJ databases">
        <title>Streptantibioticus silvisoli sp. nov., acidotolerant actinomycetes 1 from pine litter.</title>
        <authorList>
            <person name="Swiecimska M."/>
            <person name="Golinska P."/>
            <person name="Sangal V."/>
            <person name="Wachnowicz B."/>
            <person name="Goodfellow M."/>
        </authorList>
    </citation>
    <scope>NUCLEOTIDE SEQUENCE</scope>
    <source>
        <strain evidence="3">SL13</strain>
    </source>
</reference>
<dbReference type="SUPFAM" id="SSF52540">
    <property type="entry name" value="P-loop containing nucleoside triphosphate hydrolases"/>
    <property type="match status" value="1"/>
</dbReference>
<keyword evidence="1" id="KW-0802">TPR repeat</keyword>
<evidence type="ECO:0000256" key="1">
    <source>
        <dbReference type="PROSITE-ProRule" id="PRU00339"/>
    </source>
</evidence>
<proteinExistence type="predicted"/>
<feature type="region of interest" description="Disordered" evidence="2">
    <location>
        <begin position="782"/>
        <end position="811"/>
    </location>
</feature>
<dbReference type="InterPro" id="IPR027417">
    <property type="entry name" value="P-loop_NTPase"/>
</dbReference>
<accession>A0AA90H484</accession>
<feature type="compositionally biased region" description="Low complexity" evidence="2">
    <location>
        <begin position="288"/>
        <end position="337"/>
    </location>
</feature>
<feature type="compositionally biased region" description="Low complexity" evidence="2">
    <location>
        <begin position="228"/>
        <end position="245"/>
    </location>
</feature>